<proteinExistence type="inferred from homology"/>
<evidence type="ECO:0000256" key="1">
    <source>
        <dbReference type="ARBA" id="ARBA00005298"/>
    </source>
</evidence>
<dbReference type="GeneTree" id="ENSGT00940000164012"/>
<feature type="compositionally biased region" description="Pro residues" evidence="2">
    <location>
        <begin position="346"/>
        <end position="362"/>
    </location>
</feature>
<dbReference type="InterPro" id="IPR050357">
    <property type="entry name" value="Arrestin_domain-protein"/>
</dbReference>
<name>A0A3Q2YDC3_HIPCM</name>
<sequence length="399" mass="44034">MPAIKSLTVLYDALNEEGTFSEGDTIRGKVTLAVEKPTAVQSFFVKVKGDAQVRWTRSGNQKHAHSAVCRYLKLKHFFIEESSNGRRCKTVLPPGVHVYNFSFTIPSTSMPSSFNGTHGKIVYKLEAKLSRSWKFDKTAEKKITFVSKFFPHLQCLMLKQVAVKDKELGIFSSGKVHMEVTVDRKAYAPGETAVVVAKINNNSSSDMTPKVHLYQVIVYTASGRTKHENSTVNKMAGHNIGAHSEKEVSWAVKIPTHQKPTIKNCKIISVEYFLKVYLDISFAFDPEVTFPVIIIPPNLASASHHAGPPAMNPSPAAPMAWGFNPVMSSYDSPFLHSSSSSVLHPPLNPQPFQPPESHPAPSTPSYDPLPFMGATNFLSQSDEPPPAYSLIFPFSANDE</sequence>
<dbReference type="InterPro" id="IPR014756">
    <property type="entry name" value="Ig_E-set"/>
</dbReference>
<reference evidence="4" key="2">
    <citation type="submission" date="2025-09" db="UniProtKB">
        <authorList>
            <consortium name="Ensembl"/>
        </authorList>
    </citation>
    <scope>IDENTIFICATION</scope>
</reference>
<dbReference type="PANTHER" id="PTHR11188:SF135">
    <property type="entry name" value="ARRESTIN DOMAIN CONTAINING 3-LIKE-RELATED"/>
    <property type="match status" value="1"/>
</dbReference>
<dbReference type="OMA" id="SDMTPKF"/>
<dbReference type="InterPro" id="IPR014752">
    <property type="entry name" value="Arrestin-like_C"/>
</dbReference>
<dbReference type="GO" id="GO:0015031">
    <property type="term" value="P:protein transport"/>
    <property type="evidence" value="ECO:0007669"/>
    <property type="project" value="TreeGrafter"/>
</dbReference>
<evidence type="ECO:0000259" key="3">
    <source>
        <dbReference type="SMART" id="SM01017"/>
    </source>
</evidence>
<comment type="similarity">
    <text evidence="1">Belongs to the arrestin family.</text>
</comment>
<dbReference type="STRING" id="109280.ENSHCOP00000015876"/>
<accession>A0A3Q2YDC3</accession>
<dbReference type="Proteomes" id="UP000264820">
    <property type="component" value="Unplaced"/>
</dbReference>
<dbReference type="SMART" id="SM01017">
    <property type="entry name" value="Arrestin_C"/>
    <property type="match status" value="1"/>
</dbReference>
<dbReference type="Ensembl" id="ENSHCOT00000023911.1">
    <property type="protein sequence ID" value="ENSHCOP00000015876.1"/>
    <property type="gene ID" value="ENSHCOG00000019570.1"/>
</dbReference>
<dbReference type="GO" id="GO:0007399">
    <property type="term" value="P:nervous system development"/>
    <property type="evidence" value="ECO:0007669"/>
    <property type="project" value="UniProtKB-ARBA"/>
</dbReference>
<evidence type="ECO:0000313" key="5">
    <source>
        <dbReference type="Proteomes" id="UP000264820"/>
    </source>
</evidence>
<dbReference type="SUPFAM" id="SSF81296">
    <property type="entry name" value="E set domains"/>
    <property type="match status" value="2"/>
</dbReference>
<feature type="domain" description="Arrestin C-terminal-like" evidence="3">
    <location>
        <begin position="172"/>
        <end position="297"/>
    </location>
</feature>
<feature type="region of interest" description="Disordered" evidence="2">
    <location>
        <begin position="341"/>
        <end position="389"/>
    </location>
</feature>
<dbReference type="Pfam" id="PF02752">
    <property type="entry name" value="Arrestin_C"/>
    <property type="match status" value="1"/>
</dbReference>
<evidence type="ECO:0000256" key="2">
    <source>
        <dbReference type="SAM" id="MobiDB-lite"/>
    </source>
</evidence>
<dbReference type="Gene3D" id="2.60.40.640">
    <property type="match status" value="2"/>
</dbReference>
<organism evidence="4 5">
    <name type="scientific">Hippocampus comes</name>
    <name type="common">Tiger tail seahorse</name>
    <dbReference type="NCBI Taxonomy" id="109280"/>
    <lineage>
        <taxon>Eukaryota</taxon>
        <taxon>Metazoa</taxon>
        <taxon>Chordata</taxon>
        <taxon>Craniata</taxon>
        <taxon>Vertebrata</taxon>
        <taxon>Euteleostomi</taxon>
        <taxon>Actinopterygii</taxon>
        <taxon>Neopterygii</taxon>
        <taxon>Teleostei</taxon>
        <taxon>Neoteleostei</taxon>
        <taxon>Acanthomorphata</taxon>
        <taxon>Syngnathiaria</taxon>
        <taxon>Syngnathiformes</taxon>
        <taxon>Syngnathoidei</taxon>
        <taxon>Syngnathidae</taxon>
        <taxon>Hippocampus</taxon>
    </lineage>
</organism>
<dbReference type="GO" id="GO:0005886">
    <property type="term" value="C:plasma membrane"/>
    <property type="evidence" value="ECO:0007669"/>
    <property type="project" value="TreeGrafter"/>
</dbReference>
<dbReference type="Pfam" id="PF00339">
    <property type="entry name" value="Arrestin_N"/>
    <property type="match status" value="1"/>
</dbReference>
<evidence type="ECO:0000313" key="4">
    <source>
        <dbReference type="Ensembl" id="ENSHCOP00000015876.1"/>
    </source>
</evidence>
<reference evidence="4" key="1">
    <citation type="submission" date="2025-08" db="UniProtKB">
        <authorList>
            <consortium name="Ensembl"/>
        </authorList>
    </citation>
    <scope>IDENTIFICATION</scope>
</reference>
<dbReference type="AlphaFoldDB" id="A0A3Q2YDC3"/>
<protein>
    <recommendedName>
        <fullName evidence="3">Arrestin C-terminal-like domain-containing protein</fullName>
    </recommendedName>
</protein>
<dbReference type="InterPro" id="IPR011021">
    <property type="entry name" value="Arrestin-like_N"/>
</dbReference>
<dbReference type="GO" id="GO:0005737">
    <property type="term" value="C:cytoplasm"/>
    <property type="evidence" value="ECO:0007669"/>
    <property type="project" value="TreeGrafter"/>
</dbReference>
<keyword evidence="5" id="KW-1185">Reference proteome</keyword>
<dbReference type="PANTHER" id="PTHR11188">
    <property type="entry name" value="ARRESTIN DOMAIN CONTAINING PROTEIN"/>
    <property type="match status" value="1"/>
</dbReference>
<dbReference type="InterPro" id="IPR011022">
    <property type="entry name" value="Arrestin_C-like"/>
</dbReference>